<dbReference type="PANTHER" id="PTHR34220">
    <property type="entry name" value="SENSOR HISTIDINE KINASE YPDA"/>
    <property type="match status" value="1"/>
</dbReference>
<dbReference type="SUPFAM" id="SSF55874">
    <property type="entry name" value="ATPase domain of HSP90 chaperone/DNA topoisomerase II/histidine kinase"/>
    <property type="match status" value="1"/>
</dbReference>
<keyword evidence="3" id="KW-0418">Kinase</keyword>
<evidence type="ECO:0000259" key="2">
    <source>
        <dbReference type="Pfam" id="PF06580"/>
    </source>
</evidence>
<dbReference type="PANTHER" id="PTHR34220:SF7">
    <property type="entry name" value="SENSOR HISTIDINE KINASE YPDA"/>
    <property type="match status" value="1"/>
</dbReference>
<dbReference type="Pfam" id="PF06580">
    <property type="entry name" value="His_kinase"/>
    <property type="match status" value="1"/>
</dbReference>
<accession>A0AAW9A508</accession>
<keyword evidence="1" id="KW-0472">Membrane</keyword>
<feature type="transmembrane region" description="Helical" evidence="1">
    <location>
        <begin position="7"/>
        <end position="30"/>
    </location>
</feature>
<dbReference type="AlphaFoldDB" id="A0AAW9A508"/>
<keyword evidence="1" id="KW-1133">Transmembrane helix</keyword>
<dbReference type="InterPro" id="IPR036890">
    <property type="entry name" value="HATPase_C_sf"/>
</dbReference>
<keyword evidence="3" id="KW-0808">Transferase</keyword>
<reference evidence="3 4" key="1">
    <citation type="submission" date="2023-06" db="EMBL/GenBank/DDBJ databases">
        <title>Sporosarcina sp. nov., isolated from Korean traditional fermented seafood 'Jeotgal'.</title>
        <authorList>
            <person name="Yang A.I."/>
            <person name="Shin N.-R."/>
        </authorList>
    </citation>
    <scope>NUCLEOTIDE SEQUENCE [LARGE SCALE GENOMIC DNA]</scope>
    <source>
        <strain evidence="3 4">KCTC43456</strain>
    </source>
</reference>
<proteinExistence type="predicted"/>
<gene>
    <name evidence="3" type="ORF">QTL97_04700</name>
</gene>
<organism evidence="3 4">
    <name type="scientific">Sporosarcina thermotolerans</name>
    <dbReference type="NCBI Taxonomy" id="633404"/>
    <lineage>
        <taxon>Bacteria</taxon>
        <taxon>Bacillati</taxon>
        <taxon>Bacillota</taxon>
        <taxon>Bacilli</taxon>
        <taxon>Bacillales</taxon>
        <taxon>Caryophanaceae</taxon>
        <taxon>Sporosarcina</taxon>
    </lineage>
</organism>
<evidence type="ECO:0000313" key="4">
    <source>
        <dbReference type="Proteomes" id="UP001271648"/>
    </source>
</evidence>
<dbReference type="GO" id="GO:0016020">
    <property type="term" value="C:membrane"/>
    <property type="evidence" value="ECO:0007669"/>
    <property type="project" value="InterPro"/>
</dbReference>
<dbReference type="Proteomes" id="UP001271648">
    <property type="component" value="Unassembled WGS sequence"/>
</dbReference>
<keyword evidence="1" id="KW-0812">Transmembrane</keyword>
<sequence length="248" mass="28520">MIISSETFSFLSIMSVFVTMAALLLLLMVISFEKQISDLSHEKREMELTNSLQQSTYMQLNQQIHPHFLFNTISLLIGLARLNRLDTLIKSLESLSLLLKFKYQNKDPLIPLHSEIEYTKSYLRIQGLRFSNRLTIEWSIDASTLDYLIPPYLIQTLTENAFKHGLEKKVGQLLLQLETKNENDHFSITITDNGLGFEHLSLEKAMENGHGLLNLKQRLDLLFTNSLMELVKGRSGETSIRIQIPKSH</sequence>
<name>A0AAW9A508_9BACL</name>
<keyword evidence="4" id="KW-1185">Reference proteome</keyword>
<comment type="caution">
    <text evidence="3">The sequence shown here is derived from an EMBL/GenBank/DDBJ whole genome shotgun (WGS) entry which is preliminary data.</text>
</comment>
<dbReference type="EMBL" id="JAUBDJ010000002">
    <property type="protein sequence ID" value="MDW0116222.1"/>
    <property type="molecule type" value="Genomic_DNA"/>
</dbReference>
<dbReference type="GO" id="GO:0000155">
    <property type="term" value="F:phosphorelay sensor kinase activity"/>
    <property type="evidence" value="ECO:0007669"/>
    <property type="project" value="InterPro"/>
</dbReference>
<dbReference type="InterPro" id="IPR010559">
    <property type="entry name" value="Sig_transdc_His_kin_internal"/>
</dbReference>
<feature type="domain" description="Signal transduction histidine kinase internal region" evidence="2">
    <location>
        <begin position="58"/>
        <end position="134"/>
    </location>
</feature>
<evidence type="ECO:0000256" key="1">
    <source>
        <dbReference type="SAM" id="Phobius"/>
    </source>
</evidence>
<dbReference type="InterPro" id="IPR050640">
    <property type="entry name" value="Bact_2-comp_sensor_kinase"/>
</dbReference>
<dbReference type="RefSeq" id="WP_283732911.1">
    <property type="nucleotide sequence ID" value="NZ_CP125968.1"/>
</dbReference>
<protein>
    <submittedName>
        <fullName evidence="3">Histidine kinase</fullName>
    </submittedName>
</protein>
<evidence type="ECO:0000313" key="3">
    <source>
        <dbReference type="EMBL" id="MDW0116222.1"/>
    </source>
</evidence>
<dbReference type="Gene3D" id="3.30.565.10">
    <property type="entry name" value="Histidine kinase-like ATPase, C-terminal domain"/>
    <property type="match status" value="1"/>
</dbReference>